<evidence type="ECO:0008006" key="4">
    <source>
        <dbReference type="Google" id="ProtNLM"/>
    </source>
</evidence>
<name>A0A128FG87_9GAMM</name>
<evidence type="ECO:0000313" key="3">
    <source>
        <dbReference type="Proteomes" id="UP000073601"/>
    </source>
</evidence>
<evidence type="ECO:0000313" key="2">
    <source>
        <dbReference type="EMBL" id="CZF85802.1"/>
    </source>
</evidence>
<dbReference type="Proteomes" id="UP000073601">
    <property type="component" value="Unassembled WGS sequence"/>
</dbReference>
<keyword evidence="3" id="KW-1185">Reference proteome</keyword>
<protein>
    <recommendedName>
        <fullName evidence="4">DUF945 domain-containing protein</fullName>
    </recommendedName>
</protein>
<organism evidence="2 3">
    <name type="scientific">Grimontia marina</name>
    <dbReference type="NCBI Taxonomy" id="646534"/>
    <lineage>
        <taxon>Bacteria</taxon>
        <taxon>Pseudomonadati</taxon>
        <taxon>Pseudomonadota</taxon>
        <taxon>Gammaproteobacteria</taxon>
        <taxon>Vibrionales</taxon>
        <taxon>Vibrionaceae</taxon>
        <taxon>Grimontia</taxon>
    </lineage>
</organism>
<dbReference type="InterPro" id="IPR010352">
    <property type="entry name" value="DUF945"/>
</dbReference>
<dbReference type="OrthoDB" id="5915128at2"/>
<reference evidence="3" key="1">
    <citation type="submission" date="2016-02" db="EMBL/GenBank/DDBJ databases">
        <authorList>
            <person name="Rodrigo-Torres Lidia"/>
            <person name="Arahal R.David."/>
        </authorList>
    </citation>
    <scope>NUCLEOTIDE SEQUENCE [LARGE SCALE GENOMIC DNA]</scope>
    <source>
        <strain evidence="3">CECT 8713</strain>
    </source>
</reference>
<dbReference type="AlphaFoldDB" id="A0A128FG87"/>
<feature type="chain" id="PRO_5007282407" description="DUF945 domain-containing protein" evidence="1">
    <location>
        <begin position="23"/>
        <end position="437"/>
    </location>
</feature>
<keyword evidence="1" id="KW-0732">Signal</keyword>
<dbReference type="EMBL" id="FIZY01000044">
    <property type="protein sequence ID" value="CZF85802.1"/>
    <property type="molecule type" value="Genomic_DNA"/>
</dbReference>
<dbReference type="RefSeq" id="WP_062713179.1">
    <property type="nucleotide sequence ID" value="NZ_CAWRCI010000044.1"/>
</dbReference>
<dbReference type="Pfam" id="PF06097">
    <property type="entry name" value="DUF945"/>
    <property type="match status" value="1"/>
</dbReference>
<sequence length="437" mass="46874">MIFGKYAAVAGAAAIAVLWPFATGQIAKSQYEAEIEKVESSYLAVENVSYDRGYLSSNVVTKFSLTGPTKAFYEAEGLPTSFTVLSEVAHGFLSISAISELEMTPELKTLSEVLWSSGESPVTLLSETSVFGDTQFDLTVRAMNGGDEEVTITSSPANVSGTADKDGNMVYQMEMPSIEFAGLEGEKFTFSEITGSGQGKMVDEIWVGQQLLNAKAVSLTDGTGMAATVTNLGLDVQNEMNATNGDVTTAKTEELRMTSKNTISFQKLDVPETMVLDNFKLGVNFKDLDYTAMLSLAEKAESLNAEPTDEEMMQLATSLDGLLESGMTFELMPFEVDTPEGRVDAKLDLTVEPGLGSVTQNFGALMSKLKGNLFIHVPAAYVQGVPGLSESLSNLEQYGFISEGENGVTLEAQIEGDQAVSPSGERIPIGLLMMMFM</sequence>
<feature type="signal peptide" evidence="1">
    <location>
        <begin position="1"/>
        <end position="22"/>
    </location>
</feature>
<evidence type="ECO:0000256" key="1">
    <source>
        <dbReference type="SAM" id="SignalP"/>
    </source>
</evidence>
<gene>
    <name evidence="2" type="ORF">GMA8713_03835</name>
</gene>
<accession>A0A128FG87</accession>
<proteinExistence type="predicted"/>